<proteinExistence type="predicted"/>
<dbReference type="EMBL" id="CP035733">
    <property type="protein sequence ID" value="QGY79487.1"/>
    <property type="molecule type" value="Genomic_DNA"/>
</dbReference>
<dbReference type="KEGG" id="slaa:EUU25_01915"/>
<protein>
    <recommendedName>
        <fullName evidence="4">NIPSNAP domain-containing protein</fullName>
    </recommendedName>
</protein>
<evidence type="ECO:0008006" key="4">
    <source>
        <dbReference type="Google" id="ProtNLM"/>
    </source>
</evidence>
<sequence>MKMMKSFYAGAALLVAATMAVPAAAQESPLKRGSVWVASRIDVLPGQNPAYTDYLATQWKKEMEWGKAQGYILSYRILSTNHARNGEPDIILLIEYKDYASAAEREAASKRFNEAMKTDRIKNAAANLDREKIRTSMGSTEYQEWVVK</sequence>
<dbReference type="AlphaFoldDB" id="A0A6I6L619"/>
<dbReference type="OrthoDB" id="5985781at2"/>
<accession>A0A6I6L619</accession>
<evidence type="ECO:0000256" key="1">
    <source>
        <dbReference type="SAM" id="SignalP"/>
    </source>
</evidence>
<feature type="signal peptide" evidence="1">
    <location>
        <begin position="1"/>
        <end position="25"/>
    </location>
</feature>
<evidence type="ECO:0000313" key="3">
    <source>
        <dbReference type="Proteomes" id="UP000428803"/>
    </source>
</evidence>
<keyword evidence="3" id="KW-1185">Reference proteome</keyword>
<reference evidence="3" key="1">
    <citation type="submission" date="2019-01" db="EMBL/GenBank/DDBJ databases">
        <title>Sphingorhabdus lacus sp.nov., isolated from an oligotrophic freshwater lake.</title>
        <authorList>
            <person name="Park M."/>
        </authorList>
    </citation>
    <scope>NUCLEOTIDE SEQUENCE [LARGE SCALE GENOMIC DNA]</scope>
    <source>
        <strain evidence="3">IMCC1753</strain>
    </source>
</reference>
<organism evidence="2 3">
    <name type="scientific">Sphingorhabdus lacus</name>
    <dbReference type="NCBI Taxonomy" id="392610"/>
    <lineage>
        <taxon>Bacteria</taxon>
        <taxon>Pseudomonadati</taxon>
        <taxon>Pseudomonadota</taxon>
        <taxon>Alphaproteobacteria</taxon>
        <taxon>Sphingomonadales</taxon>
        <taxon>Sphingomonadaceae</taxon>
        <taxon>Sphingorhabdus</taxon>
    </lineage>
</organism>
<evidence type="ECO:0000313" key="2">
    <source>
        <dbReference type="EMBL" id="QGY79487.1"/>
    </source>
</evidence>
<gene>
    <name evidence="2" type="ORF">EUU25_01915</name>
</gene>
<keyword evidence="1" id="KW-0732">Signal</keyword>
<feature type="chain" id="PRO_5026138596" description="NIPSNAP domain-containing protein" evidence="1">
    <location>
        <begin position="26"/>
        <end position="148"/>
    </location>
</feature>
<name>A0A6I6L619_9SPHN</name>
<dbReference type="RefSeq" id="WP_158897803.1">
    <property type="nucleotide sequence ID" value="NZ_CP035733.1"/>
</dbReference>
<dbReference type="Proteomes" id="UP000428803">
    <property type="component" value="Chromosome"/>
</dbReference>